<organism evidence="2 3">
    <name type="scientific">Funneliformis mosseae</name>
    <name type="common">Endomycorrhizal fungus</name>
    <name type="synonym">Glomus mosseae</name>
    <dbReference type="NCBI Taxonomy" id="27381"/>
    <lineage>
        <taxon>Eukaryota</taxon>
        <taxon>Fungi</taxon>
        <taxon>Fungi incertae sedis</taxon>
        <taxon>Mucoromycota</taxon>
        <taxon>Glomeromycotina</taxon>
        <taxon>Glomeromycetes</taxon>
        <taxon>Glomerales</taxon>
        <taxon>Glomeraceae</taxon>
        <taxon>Funneliformis</taxon>
    </lineage>
</organism>
<feature type="domain" description="Methyltransferase" evidence="1">
    <location>
        <begin position="78"/>
        <end position="173"/>
    </location>
</feature>
<dbReference type="EMBL" id="CAJVPP010005537">
    <property type="protein sequence ID" value="CAG8666551.1"/>
    <property type="molecule type" value="Genomic_DNA"/>
</dbReference>
<protein>
    <submittedName>
        <fullName evidence="2">807_t:CDS:1</fullName>
    </submittedName>
</protein>
<dbReference type="InterPro" id="IPR029063">
    <property type="entry name" value="SAM-dependent_MTases_sf"/>
</dbReference>
<dbReference type="Pfam" id="PF13649">
    <property type="entry name" value="Methyltransf_25"/>
    <property type="match status" value="1"/>
</dbReference>
<proteinExistence type="predicted"/>
<gene>
    <name evidence="2" type="ORF">FMOSSE_LOCUS12200</name>
</gene>
<evidence type="ECO:0000259" key="1">
    <source>
        <dbReference type="Pfam" id="PF13649"/>
    </source>
</evidence>
<keyword evidence="3" id="KW-1185">Reference proteome</keyword>
<dbReference type="InterPro" id="IPR041698">
    <property type="entry name" value="Methyltransf_25"/>
</dbReference>
<dbReference type="Proteomes" id="UP000789375">
    <property type="component" value="Unassembled WGS sequence"/>
</dbReference>
<sequence>MGNRFVKPEETFEISQFRNVIKKCKKPFIQSIRREYQENSDYPFDAKFMCKIDAYFRFIWNSYFSSPVERILHSGAFILDLRCGTGTFLLDLCTKYQNSNFVGIDHRDAYFPRDLAKNLKNVKFIKHDILGGIPYENNTFDFIYMRFTMKYFTEAEWKTIIIPEIVRVCKHGGWIEIVDTDLNIYNAGPCTESFHRKCINKFGLNYGVELDRLQDIMNIYKNLGITIIKEKINPWYPIQLQKSNKSFEMAAEFLNFLYPLMSNELRLNRKDYENLSRHIIKEIAENKTYSPRYNNYFIYLRVLS</sequence>
<comment type="caution">
    <text evidence="2">The sequence shown here is derived from an EMBL/GenBank/DDBJ whole genome shotgun (WGS) entry which is preliminary data.</text>
</comment>
<dbReference type="PANTHER" id="PTHR43591">
    <property type="entry name" value="METHYLTRANSFERASE"/>
    <property type="match status" value="1"/>
</dbReference>
<evidence type="ECO:0000313" key="3">
    <source>
        <dbReference type="Proteomes" id="UP000789375"/>
    </source>
</evidence>
<evidence type="ECO:0000313" key="2">
    <source>
        <dbReference type="EMBL" id="CAG8666551.1"/>
    </source>
</evidence>
<dbReference type="CDD" id="cd02440">
    <property type="entry name" value="AdoMet_MTases"/>
    <property type="match status" value="1"/>
</dbReference>
<dbReference type="SUPFAM" id="SSF53335">
    <property type="entry name" value="S-adenosyl-L-methionine-dependent methyltransferases"/>
    <property type="match status" value="1"/>
</dbReference>
<dbReference type="AlphaFoldDB" id="A0A9N9H8A9"/>
<accession>A0A9N9H8A9</accession>
<reference evidence="2" key="1">
    <citation type="submission" date="2021-06" db="EMBL/GenBank/DDBJ databases">
        <authorList>
            <person name="Kallberg Y."/>
            <person name="Tangrot J."/>
            <person name="Rosling A."/>
        </authorList>
    </citation>
    <scope>NUCLEOTIDE SEQUENCE</scope>
    <source>
        <strain evidence="2">87-6 pot B 2015</strain>
    </source>
</reference>
<dbReference type="Gene3D" id="3.40.50.150">
    <property type="entry name" value="Vaccinia Virus protein VP39"/>
    <property type="match status" value="1"/>
</dbReference>
<name>A0A9N9H8A9_FUNMO</name>